<name>A0AAV8X223_9CUCU</name>
<evidence type="ECO:0000313" key="1">
    <source>
        <dbReference type="EMBL" id="KAJ8932580.1"/>
    </source>
</evidence>
<reference evidence="1" key="1">
    <citation type="journal article" date="2023" name="Insect Mol. Biol.">
        <title>Genome sequencing provides insights into the evolution of gene families encoding plant cell wall-degrading enzymes in longhorned beetles.</title>
        <authorList>
            <person name="Shin N.R."/>
            <person name="Okamura Y."/>
            <person name="Kirsch R."/>
            <person name="Pauchet Y."/>
        </authorList>
    </citation>
    <scope>NUCLEOTIDE SEQUENCE</scope>
    <source>
        <strain evidence="1">RBIC_L_NR</strain>
    </source>
</reference>
<keyword evidence="2" id="KW-1185">Reference proteome</keyword>
<protein>
    <submittedName>
        <fullName evidence="1">Uncharacterized protein</fullName>
    </submittedName>
</protein>
<gene>
    <name evidence="1" type="ORF">NQ314_014571</name>
</gene>
<dbReference type="EMBL" id="JANEYF010004010">
    <property type="protein sequence ID" value="KAJ8932580.1"/>
    <property type="molecule type" value="Genomic_DNA"/>
</dbReference>
<evidence type="ECO:0000313" key="2">
    <source>
        <dbReference type="Proteomes" id="UP001162156"/>
    </source>
</evidence>
<proteinExistence type="predicted"/>
<accession>A0AAV8X223</accession>
<organism evidence="1 2">
    <name type="scientific">Rhamnusium bicolor</name>
    <dbReference type="NCBI Taxonomy" id="1586634"/>
    <lineage>
        <taxon>Eukaryota</taxon>
        <taxon>Metazoa</taxon>
        <taxon>Ecdysozoa</taxon>
        <taxon>Arthropoda</taxon>
        <taxon>Hexapoda</taxon>
        <taxon>Insecta</taxon>
        <taxon>Pterygota</taxon>
        <taxon>Neoptera</taxon>
        <taxon>Endopterygota</taxon>
        <taxon>Coleoptera</taxon>
        <taxon>Polyphaga</taxon>
        <taxon>Cucujiformia</taxon>
        <taxon>Chrysomeloidea</taxon>
        <taxon>Cerambycidae</taxon>
        <taxon>Lepturinae</taxon>
        <taxon>Rhagiini</taxon>
        <taxon>Rhamnusium</taxon>
    </lineage>
</organism>
<sequence>MSKKIIDTDIDENDMITNEEITIRNGRIEKSTEVKSKTEVKKENMREKKRNNKLSYKYYEMYMGFYMLQALLKTYHNLFKG</sequence>
<comment type="caution">
    <text evidence="1">The sequence shown here is derived from an EMBL/GenBank/DDBJ whole genome shotgun (WGS) entry which is preliminary data.</text>
</comment>
<dbReference type="Proteomes" id="UP001162156">
    <property type="component" value="Unassembled WGS sequence"/>
</dbReference>
<dbReference type="AlphaFoldDB" id="A0AAV8X223"/>